<name>A0AAX6HW70_IRIPA</name>
<organism evidence="2 3">
    <name type="scientific">Iris pallida</name>
    <name type="common">Sweet iris</name>
    <dbReference type="NCBI Taxonomy" id="29817"/>
    <lineage>
        <taxon>Eukaryota</taxon>
        <taxon>Viridiplantae</taxon>
        <taxon>Streptophyta</taxon>
        <taxon>Embryophyta</taxon>
        <taxon>Tracheophyta</taxon>
        <taxon>Spermatophyta</taxon>
        <taxon>Magnoliopsida</taxon>
        <taxon>Liliopsida</taxon>
        <taxon>Asparagales</taxon>
        <taxon>Iridaceae</taxon>
        <taxon>Iridoideae</taxon>
        <taxon>Irideae</taxon>
        <taxon>Iris</taxon>
    </lineage>
</organism>
<sequence>MILLFLGTLGLGCGCWFGEDGTEQELGAEDDVVVVVVVANAGGRVVGASWGVIGREVVGGSVGE</sequence>
<dbReference type="EMBL" id="JANAVB010006599">
    <property type="protein sequence ID" value="KAJ6844505.1"/>
    <property type="molecule type" value="Genomic_DNA"/>
</dbReference>
<gene>
    <name evidence="2" type="ORF">M6B38_292925</name>
</gene>
<feature type="signal peptide" evidence="1">
    <location>
        <begin position="1"/>
        <end position="18"/>
    </location>
</feature>
<evidence type="ECO:0000256" key="1">
    <source>
        <dbReference type="SAM" id="SignalP"/>
    </source>
</evidence>
<keyword evidence="1" id="KW-0732">Signal</keyword>
<reference evidence="2" key="1">
    <citation type="journal article" date="2023" name="GigaByte">
        <title>Genome assembly of the bearded iris, Iris pallida Lam.</title>
        <authorList>
            <person name="Bruccoleri R.E."/>
            <person name="Oakeley E.J."/>
            <person name="Faust A.M.E."/>
            <person name="Altorfer M."/>
            <person name="Dessus-Babus S."/>
            <person name="Burckhardt D."/>
            <person name="Oertli M."/>
            <person name="Naumann U."/>
            <person name="Petersen F."/>
            <person name="Wong J."/>
        </authorList>
    </citation>
    <scope>NUCLEOTIDE SEQUENCE</scope>
    <source>
        <strain evidence="2">GSM-AAB239-AS_SAM_17_03QT</strain>
    </source>
</reference>
<dbReference type="Proteomes" id="UP001140949">
    <property type="component" value="Unassembled WGS sequence"/>
</dbReference>
<feature type="chain" id="PRO_5043758107" evidence="1">
    <location>
        <begin position="19"/>
        <end position="64"/>
    </location>
</feature>
<accession>A0AAX6HW70</accession>
<evidence type="ECO:0000313" key="2">
    <source>
        <dbReference type="EMBL" id="KAJ6844505.1"/>
    </source>
</evidence>
<reference evidence="2" key="2">
    <citation type="submission" date="2023-04" db="EMBL/GenBank/DDBJ databases">
        <authorList>
            <person name="Bruccoleri R.E."/>
            <person name="Oakeley E.J."/>
            <person name="Faust A.-M."/>
            <person name="Dessus-Babus S."/>
            <person name="Altorfer M."/>
            <person name="Burckhardt D."/>
            <person name="Oertli M."/>
            <person name="Naumann U."/>
            <person name="Petersen F."/>
            <person name="Wong J."/>
        </authorList>
    </citation>
    <scope>NUCLEOTIDE SEQUENCE</scope>
    <source>
        <strain evidence="2">GSM-AAB239-AS_SAM_17_03QT</strain>
        <tissue evidence="2">Leaf</tissue>
    </source>
</reference>
<protein>
    <submittedName>
        <fullName evidence="2">Transcription repressor OFP2-like</fullName>
    </submittedName>
</protein>
<evidence type="ECO:0000313" key="3">
    <source>
        <dbReference type="Proteomes" id="UP001140949"/>
    </source>
</evidence>
<proteinExistence type="predicted"/>
<keyword evidence="3" id="KW-1185">Reference proteome</keyword>
<dbReference type="AlphaFoldDB" id="A0AAX6HW70"/>
<comment type="caution">
    <text evidence="2">The sequence shown here is derived from an EMBL/GenBank/DDBJ whole genome shotgun (WGS) entry which is preliminary data.</text>
</comment>